<feature type="compositionally biased region" description="Basic and acidic residues" evidence="5">
    <location>
        <begin position="474"/>
        <end position="485"/>
    </location>
</feature>
<name>A0AAD2E1J1_9LAMI</name>
<dbReference type="Pfam" id="PF04576">
    <property type="entry name" value="Zein-binding"/>
    <property type="match status" value="1"/>
</dbReference>
<dbReference type="PROSITE" id="PS51775">
    <property type="entry name" value="GTD_BINDING"/>
    <property type="match status" value="1"/>
</dbReference>
<comment type="subcellular location">
    <subcellularLocation>
        <location evidence="1">Membrane</location>
        <topology evidence="1">Single-pass membrane protein</topology>
    </subcellularLocation>
</comment>
<evidence type="ECO:0000256" key="4">
    <source>
        <dbReference type="ARBA" id="ARBA00023136"/>
    </source>
</evidence>
<feature type="domain" description="GTD-binding" evidence="6">
    <location>
        <begin position="331"/>
        <end position="429"/>
    </location>
</feature>
<dbReference type="GO" id="GO:0080115">
    <property type="term" value="F:myosin XI tail binding"/>
    <property type="evidence" value="ECO:0007669"/>
    <property type="project" value="UniProtKB-ARBA"/>
</dbReference>
<feature type="region of interest" description="Disordered" evidence="5">
    <location>
        <begin position="200"/>
        <end position="219"/>
    </location>
</feature>
<dbReference type="GO" id="GO:0016020">
    <property type="term" value="C:membrane"/>
    <property type="evidence" value="ECO:0007669"/>
    <property type="project" value="UniProtKB-SubCell"/>
</dbReference>
<evidence type="ECO:0000313" key="8">
    <source>
        <dbReference type="Proteomes" id="UP000834106"/>
    </source>
</evidence>
<dbReference type="InterPro" id="IPR007656">
    <property type="entry name" value="GTD-bd"/>
</dbReference>
<evidence type="ECO:0000256" key="5">
    <source>
        <dbReference type="SAM" id="MobiDB-lite"/>
    </source>
</evidence>
<feature type="region of interest" description="Disordered" evidence="5">
    <location>
        <begin position="460"/>
        <end position="487"/>
    </location>
</feature>
<keyword evidence="8" id="KW-1185">Reference proteome</keyword>
<evidence type="ECO:0000256" key="2">
    <source>
        <dbReference type="ARBA" id="ARBA00022692"/>
    </source>
</evidence>
<reference evidence="7" key="1">
    <citation type="submission" date="2023-05" db="EMBL/GenBank/DDBJ databases">
        <authorList>
            <person name="Huff M."/>
        </authorList>
    </citation>
    <scope>NUCLEOTIDE SEQUENCE</scope>
</reference>
<keyword evidence="3" id="KW-1133">Transmembrane helix</keyword>
<feature type="region of interest" description="Disordered" evidence="5">
    <location>
        <begin position="241"/>
        <end position="283"/>
    </location>
</feature>
<evidence type="ECO:0000259" key="6">
    <source>
        <dbReference type="PROSITE" id="PS51775"/>
    </source>
</evidence>
<keyword evidence="4" id="KW-0472">Membrane</keyword>
<feature type="region of interest" description="Disordered" evidence="5">
    <location>
        <begin position="520"/>
        <end position="541"/>
    </location>
</feature>
<organism evidence="7 8">
    <name type="scientific">Fraxinus pennsylvanica</name>
    <dbReference type="NCBI Taxonomy" id="56036"/>
    <lineage>
        <taxon>Eukaryota</taxon>
        <taxon>Viridiplantae</taxon>
        <taxon>Streptophyta</taxon>
        <taxon>Embryophyta</taxon>
        <taxon>Tracheophyta</taxon>
        <taxon>Spermatophyta</taxon>
        <taxon>Magnoliopsida</taxon>
        <taxon>eudicotyledons</taxon>
        <taxon>Gunneridae</taxon>
        <taxon>Pentapetalae</taxon>
        <taxon>asterids</taxon>
        <taxon>lamiids</taxon>
        <taxon>Lamiales</taxon>
        <taxon>Oleaceae</taxon>
        <taxon>Oleeae</taxon>
        <taxon>Fraxinus</taxon>
    </lineage>
</organism>
<dbReference type="EMBL" id="OU503048">
    <property type="protein sequence ID" value="CAI9773754.1"/>
    <property type="molecule type" value="Genomic_DNA"/>
</dbReference>
<evidence type="ECO:0000256" key="1">
    <source>
        <dbReference type="ARBA" id="ARBA00004167"/>
    </source>
</evidence>
<evidence type="ECO:0000256" key="3">
    <source>
        <dbReference type="ARBA" id="ARBA00022989"/>
    </source>
</evidence>
<sequence length="612" mass="68715">MVRLSFSIPETKPGTFTFLLAHTATTRYIYIYSKKRETFREGRRKVVILGLPVLTLYDHDPSLPCPYREIELTNLKTRIEKLRFVRKNFKFCYNNSLCEVHKKDISALAYCYVHKKLSDLGSMCEGCLLSFATETGSSDCGKYKSLVGILHKDIDCFVEGCDSKNHMKLMKNKDNGEQIEENGRVVSKCSCCGEPLKTRTSSTLSMNAPTPSPRLPLLASRNEEGRSGELPHIKYKELNFNSANESEVQEDENVSNGAGREDTSAATVPLLPDSEGIKEGGVRTPNFNKGNNFFGIPLSDSAQSSPRWESMGTRKLSVDDASALNGADGDSILHCLKRQVRLDHKSLMALYMELDEERSASAVAANNAMAMITRLQAEKAAVLMEALQYQRMMEEQAEYDQEAIQVLKDVLLKSGEDVKLLESEFETYTEKCGPIKKEDREICEVDEDYQEFKYHSFSSFSEKSDCGNSSGVNKNDHERSYDRSLEYAGRSSESDELLLDFEEERSHLLALLTDLERTMYTSSDEGSDSSEVDNVKHGDAARGENENKVILTQEVSLVRERLRAIETDSGFLKHAAMTLQKGAEGTRLLTKIAQHLRKVRTADKIPSEETNA</sequence>
<dbReference type="AlphaFoldDB" id="A0AAD2E1J1"/>
<proteinExistence type="predicted"/>
<protein>
    <recommendedName>
        <fullName evidence="6">GTD-binding domain-containing protein</fullName>
    </recommendedName>
</protein>
<keyword evidence="2" id="KW-0812">Transmembrane</keyword>
<evidence type="ECO:0000313" key="7">
    <source>
        <dbReference type="EMBL" id="CAI9773754.1"/>
    </source>
</evidence>
<dbReference type="InterPro" id="IPR039306">
    <property type="entry name" value="MYOB"/>
</dbReference>
<accession>A0AAD2E1J1</accession>
<dbReference type="PANTHER" id="PTHR31448">
    <property type="entry name" value="MYOSIN-BINDING PROTEIN 2"/>
    <property type="match status" value="1"/>
</dbReference>
<feature type="compositionally biased region" description="Polar residues" evidence="5">
    <location>
        <begin position="460"/>
        <end position="473"/>
    </location>
</feature>
<feature type="compositionally biased region" description="Polar residues" evidence="5">
    <location>
        <begin position="200"/>
        <end position="209"/>
    </location>
</feature>
<dbReference type="PANTHER" id="PTHR31448:SF9">
    <property type="entry name" value="MYOSIN-BINDING PROTEIN 6-RELATED"/>
    <property type="match status" value="1"/>
</dbReference>
<dbReference type="Proteomes" id="UP000834106">
    <property type="component" value="Chromosome 13"/>
</dbReference>
<gene>
    <name evidence="7" type="ORF">FPE_LOCUS21184</name>
</gene>